<dbReference type="AlphaFoldDB" id="A0A6G1CE03"/>
<dbReference type="PROSITE" id="PS51257">
    <property type="entry name" value="PROKAR_LIPOPROTEIN"/>
    <property type="match status" value="1"/>
</dbReference>
<name>A0A6G1CE03_9ORYZ</name>
<reference evidence="1 2" key="1">
    <citation type="submission" date="2019-11" db="EMBL/GenBank/DDBJ databases">
        <title>Whole genome sequence of Oryza granulata.</title>
        <authorList>
            <person name="Li W."/>
        </authorList>
    </citation>
    <scope>NUCLEOTIDE SEQUENCE [LARGE SCALE GENOMIC DNA]</scope>
    <source>
        <strain evidence="2">cv. Menghai</strain>
        <tissue evidence="1">Leaf</tissue>
    </source>
</reference>
<comment type="caution">
    <text evidence="1">The sequence shown here is derived from an EMBL/GenBank/DDBJ whole genome shotgun (WGS) entry which is preliminary data.</text>
</comment>
<evidence type="ECO:0000313" key="2">
    <source>
        <dbReference type="Proteomes" id="UP000479710"/>
    </source>
</evidence>
<gene>
    <name evidence="1" type="ORF">E2562_007228</name>
</gene>
<proteinExistence type="predicted"/>
<organism evidence="1 2">
    <name type="scientific">Oryza meyeriana var. granulata</name>
    <dbReference type="NCBI Taxonomy" id="110450"/>
    <lineage>
        <taxon>Eukaryota</taxon>
        <taxon>Viridiplantae</taxon>
        <taxon>Streptophyta</taxon>
        <taxon>Embryophyta</taxon>
        <taxon>Tracheophyta</taxon>
        <taxon>Spermatophyta</taxon>
        <taxon>Magnoliopsida</taxon>
        <taxon>Liliopsida</taxon>
        <taxon>Poales</taxon>
        <taxon>Poaceae</taxon>
        <taxon>BOP clade</taxon>
        <taxon>Oryzoideae</taxon>
        <taxon>Oryzeae</taxon>
        <taxon>Oryzinae</taxon>
        <taxon>Oryza</taxon>
        <taxon>Oryza meyeriana</taxon>
    </lineage>
</organism>
<accession>A0A6G1CE03</accession>
<keyword evidence="2" id="KW-1185">Reference proteome</keyword>
<dbReference type="EMBL" id="SPHZ02000009">
    <property type="protein sequence ID" value="KAF0898386.1"/>
    <property type="molecule type" value="Genomic_DNA"/>
</dbReference>
<dbReference type="Pfam" id="PF05910">
    <property type="entry name" value="DUF868"/>
    <property type="match status" value="1"/>
</dbReference>
<dbReference type="Proteomes" id="UP000479710">
    <property type="component" value="Unassembled WGS sequence"/>
</dbReference>
<dbReference type="InterPro" id="IPR008586">
    <property type="entry name" value="DUF868_pln"/>
</dbReference>
<dbReference type="PANTHER" id="PTHR31972">
    <property type="entry name" value="EXPRESSED PROTEIN"/>
    <property type="match status" value="1"/>
</dbReference>
<dbReference type="PANTHER" id="PTHR31972:SF39">
    <property type="entry name" value="DUF868 DOMAIN-CONTAINING PROTEIN"/>
    <property type="match status" value="1"/>
</dbReference>
<protein>
    <submittedName>
        <fullName evidence="1">Uncharacterized protein</fullName>
    </submittedName>
</protein>
<sequence length="300" mass="31414">MRELSCFGDSSVGIAATAAAACDSGRGALDRSLQAATTTVYGASLHSGKELLIRVTWTRSAAGATGLAVAFDDALSPSSRCAHHVLHKKRGSRSFAPAAAGTAVGVHWDTTEATYASDSSPEPTGDYYLAVVADAELALLLGAGDAARDLSRRFVVGGGGAPRGAAVLSRREQLRGAAAAHTTRCRFREGGAEHEVAVHAIRGGEGEVLVSIDGKRVAEVRRVGWGFRGNRAAVLADGEVVDVMWDVHDWWFGRGGGGAGAGAGAQFMVRARAEKEGRLWMADQPPARGGFFLHVQCYRR</sequence>
<evidence type="ECO:0000313" key="1">
    <source>
        <dbReference type="EMBL" id="KAF0898386.1"/>
    </source>
</evidence>
<dbReference type="OrthoDB" id="682040at2759"/>